<reference evidence="16" key="3">
    <citation type="submission" date="2012-09" db="EMBL/GenBank/DDBJ databases">
        <authorList>
            <consortium name="VectorBase"/>
        </authorList>
    </citation>
    <scope>NUCLEOTIDE SEQUENCE</scope>
    <source>
        <strain evidence="16">Liverpool</strain>
    </source>
</reference>
<feature type="compositionally biased region" description="Low complexity" evidence="14">
    <location>
        <begin position="616"/>
        <end position="637"/>
    </location>
</feature>
<dbReference type="GO" id="GO:0005730">
    <property type="term" value="C:nucleolus"/>
    <property type="evidence" value="ECO:0007669"/>
    <property type="project" value="UniProtKB-SubCell"/>
</dbReference>
<dbReference type="PROSITE" id="PS50235">
    <property type="entry name" value="USP_3"/>
    <property type="match status" value="1"/>
</dbReference>
<evidence type="ECO:0000256" key="5">
    <source>
        <dbReference type="ARBA" id="ARBA00022670"/>
    </source>
</evidence>
<comment type="catalytic activity">
    <reaction evidence="1">
        <text>Thiol-dependent hydrolysis of ester, thioester, amide, peptide and isopeptide bonds formed by the C-terminal Gly of ubiquitin (a 76-residue protein attached to proteins as an intracellular targeting signal).</text>
        <dbReference type="EC" id="3.4.19.12"/>
    </reaction>
</comment>
<feature type="region of interest" description="Disordered" evidence="14">
    <location>
        <begin position="19"/>
        <end position="57"/>
    </location>
</feature>
<dbReference type="OrthoDB" id="420187at2759"/>
<protein>
    <recommendedName>
        <fullName evidence="9">Ubiquitin carboxyl-terminal hydrolase 36</fullName>
        <ecNumber evidence="4">3.4.19.12</ecNumber>
    </recommendedName>
    <alternativeName>
        <fullName evidence="12">Deubiquitinating enzyme 36</fullName>
    </alternativeName>
    <alternativeName>
        <fullName evidence="11">Protein scrawny</fullName>
    </alternativeName>
    <alternativeName>
        <fullName evidence="10">Ubiquitin thioesterase 36</fullName>
    </alternativeName>
    <alternativeName>
        <fullName evidence="13">Ubiquitin-specific-processing protease 36</fullName>
    </alternativeName>
</protein>
<reference evidence="16" key="2">
    <citation type="journal article" date="2007" name="Science">
        <title>Genome sequence of Aedes aegypti, a major arbovirus vector.</title>
        <authorList>
            <person name="Nene V."/>
            <person name="Wortman J.R."/>
            <person name="Lawson D."/>
            <person name="Haas B."/>
            <person name="Kodira C."/>
            <person name="Tu Z.J."/>
            <person name="Loftus B."/>
            <person name="Xi Z."/>
            <person name="Megy K."/>
            <person name="Grabherr M."/>
            <person name="Ren Q."/>
            <person name="Zdobnov E.M."/>
            <person name="Lobo N.F."/>
            <person name="Campbell K.S."/>
            <person name="Brown S.E."/>
            <person name="Bonaldo M.F."/>
            <person name="Zhu J."/>
            <person name="Sinkins S.P."/>
            <person name="Hogenkamp D.G."/>
            <person name="Amedeo P."/>
            <person name="Arensburger P."/>
            <person name="Atkinson P.W."/>
            <person name="Bidwell S."/>
            <person name="Biedler J."/>
            <person name="Birney E."/>
            <person name="Bruggner R.V."/>
            <person name="Costas J."/>
            <person name="Coy M.R."/>
            <person name="Crabtree J."/>
            <person name="Crawford M."/>
            <person name="Debruyn B."/>
            <person name="Decaprio D."/>
            <person name="Eiglmeier K."/>
            <person name="Eisenstadt E."/>
            <person name="El-Dorry H."/>
            <person name="Gelbart W.M."/>
            <person name="Gomes S.L."/>
            <person name="Hammond M."/>
            <person name="Hannick L.I."/>
            <person name="Hogan J.R."/>
            <person name="Holmes M.H."/>
            <person name="Jaffe D."/>
            <person name="Johnston J.S."/>
            <person name="Kennedy R.C."/>
            <person name="Koo H."/>
            <person name="Kravitz S."/>
            <person name="Kriventseva E.V."/>
            <person name="Kulp D."/>
            <person name="Labutti K."/>
            <person name="Lee E."/>
            <person name="Li S."/>
            <person name="Lovin D.D."/>
            <person name="Mao C."/>
            <person name="Mauceli E."/>
            <person name="Menck C.F."/>
            <person name="Miller J.R."/>
            <person name="Montgomery P."/>
            <person name="Mori A."/>
            <person name="Nascimento A.L."/>
            <person name="Naveira H.F."/>
            <person name="Nusbaum C."/>
            <person name="O'leary S."/>
            <person name="Orvis J."/>
            <person name="Pertea M."/>
            <person name="Quesneville H."/>
            <person name="Reidenbach K.R."/>
            <person name="Rogers Y.H."/>
            <person name="Roth C.W."/>
            <person name="Schneider J.R."/>
            <person name="Schatz M."/>
            <person name="Shumway M."/>
            <person name="Stanke M."/>
            <person name="Stinson E.O."/>
            <person name="Tubio J.M."/>
            <person name="Vanzee J.P."/>
            <person name="Verjovski-Almeida S."/>
            <person name="Werner D."/>
            <person name="White O."/>
            <person name="Wyder S."/>
            <person name="Zeng Q."/>
            <person name="Zhao Q."/>
            <person name="Zhao Y."/>
            <person name="Hill C.A."/>
            <person name="Raikhel A.S."/>
            <person name="Soares M.B."/>
            <person name="Knudson D.L."/>
            <person name="Lee N.H."/>
            <person name="Galagan J."/>
            <person name="Salzberg S.L."/>
            <person name="Paulsen I.T."/>
            <person name="Dimopoulos G."/>
            <person name="Collins F.H."/>
            <person name="Birren B."/>
            <person name="Fraser-Liggett C.M."/>
            <person name="Severson D.W."/>
        </authorList>
    </citation>
    <scope>NUCLEOTIDE SEQUENCE [LARGE SCALE GENOMIC DNA]</scope>
    <source>
        <strain evidence="16">Liverpool</strain>
    </source>
</reference>
<keyword evidence="5" id="KW-0645">Protease</keyword>
<feature type="compositionally biased region" description="Low complexity" evidence="14">
    <location>
        <begin position="922"/>
        <end position="945"/>
    </location>
</feature>
<evidence type="ECO:0000256" key="8">
    <source>
        <dbReference type="ARBA" id="ARBA00022807"/>
    </source>
</evidence>
<evidence type="ECO:0000256" key="13">
    <source>
        <dbReference type="ARBA" id="ARBA00043009"/>
    </source>
</evidence>
<evidence type="ECO:0000256" key="4">
    <source>
        <dbReference type="ARBA" id="ARBA00012759"/>
    </source>
</evidence>
<dbReference type="PaxDb" id="7159-AAEL002698-PA"/>
<evidence type="ECO:0000256" key="14">
    <source>
        <dbReference type="SAM" id="MobiDB-lite"/>
    </source>
</evidence>
<evidence type="ECO:0000256" key="3">
    <source>
        <dbReference type="ARBA" id="ARBA00009085"/>
    </source>
</evidence>
<feature type="region of interest" description="Disordered" evidence="14">
    <location>
        <begin position="604"/>
        <end position="741"/>
    </location>
</feature>
<keyword evidence="7" id="KW-0378">Hydrolase</keyword>
<feature type="compositionally biased region" description="Polar residues" evidence="14">
    <location>
        <begin position="657"/>
        <end position="669"/>
    </location>
</feature>
<keyword evidence="8" id="KW-0788">Thiol protease</keyword>
<reference evidence="16" key="1">
    <citation type="submission" date="2005-10" db="EMBL/GenBank/DDBJ databases">
        <authorList>
            <person name="Loftus B.J."/>
            <person name="Nene V.M."/>
            <person name="Hannick L.I."/>
            <person name="Bidwell S."/>
            <person name="Haas B."/>
            <person name="Amedeo P."/>
            <person name="Orvis J."/>
            <person name="Wortman J.R."/>
            <person name="White O.R."/>
            <person name="Salzberg S."/>
            <person name="Shumway M."/>
            <person name="Koo H."/>
            <person name="Zhao Y."/>
            <person name="Holmes M."/>
            <person name="Miller J."/>
            <person name="Schatz M."/>
            <person name="Pop M."/>
            <person name="Pai G."/>
            <person name="Utterback T."/>
            <person name="Rogers Y.-H."/>
            <person name="Kravitz S."/>
            <person name="Fraser C.M."/>
        </authorList>
    </citation>
    <scope>NUCLEOTIDE SEQUENCE</scope>
    <source>
        <strain evidence="16">Liverpool</strain>
    </source>
</reference>
<evidence type="ECO:0000256" key="7">
    <source>
        <dbReference type="ARBA" id="ARBA00022801"/>
    </source>
</evidence>
<feature type="compositionally biased region" description="Basic and acidic residues" evidence="14">
    <location>
        <begin position="973"/>
        <end position="997"/>
    </location>
</feature>
<dbReference type="PhylomeDB" id="Q17HF1"/>
<sequence>MVCDSTSLVSAALRDSLTSSGGNNGLGGGSSMSAASSSSYFGVSSSGNNPGLADPADDELVDRLESQISDALRRNQLKPIRYEEVSNYSSEQDSLKSKYIVLKATASLTNGNINGSGSIGGGGAGTNTQLMNGGGRGNSSFSGTSKLSNGISHQNGNSSSSSAAGKDQLPAPKRVLYPRENVQLGWKATGHKWNTGAGFTNVGNTCYLNSTLQALFHVPAIANWLLSDKAHRERCEDNVNGQGCIICAMAKTLMASQNSSQGSIKPYLVVSKLQLVCKHLVPGRQEDAHEFLRYLVEAMEKSYLARFKNSKELDQYSKETTPLNQILGGYLRSEVKCLSCHHVSTTFQHFEDLLLDIRKVNSIEEALTMYFARERLEEMQYKCEACKKKVAATKQFSLERAPFALCIQLKRFSMMGNKINKHVELKTRLDLTPFSSKSAVSNCRLTYKLVSMVTHLGSTQHCGHYTAIGGTESGTYYVFDDSLVRPISLQNVTSTNAYIIFYELESVQNGIKPSASSTATSASCTQNAFGSPSGKYGSSSFEGGSNSSSGATAHASTLRGYGPSSNSGHNPLIPSKLENRSNFIGPMLPQQTQEKNKKLANGLSRYDDDEGEALVTSTSSRVSPISSTTSSLSCPSPAKQSCPNGPSSSASKLVRNSPVSSNAKSKFGTSFNGIANAGNGSSNNNNGSFKSSSSPAASSSSSHLHSLPSMPKLCNSPSASKNFHGGDSGEPSALSSTVKGAGFSGHSKANCSFLTNGGHHNHNGGKSISIVPYEADDDDEDEDEDELENGENQKRSGGGSKKRNGGRNQADEDDDDDSDEDVDRIQSHVLLGPGNNGNRQQRCSNQIEEDYSPKSPPVIKTKAGLWKVSDNRPQSSSSSSSSSANNSNNTSPATSGNSSPANYGHMNGNGSGPLASGYHQSNNRQFNGFNGYNGNGNNNRNGNGNDVVNQLYQFSHRGYGAPVRSWNGQQTNMDRELSNERREDRKRQYEDDCDTEMDRGRTKKVKTHFYHQQQRQQQQHNPFQMHQMNGGNGGGNNNNFNRKWNNNNGNQFGGKYYQNRGGNYYQNGNHPRNYNGFRNGRHGRNGFYNKSHHNHQRDKF</sequence>
<dbReference type="HOGENOM" id="CLU_006208_0_0_1"/>
<evidence type="ECO:0000256" key="12">
    <source>
        <dbReference type="ARBA" id="ARBA00042420"/>
    </source>
</evidence>
<proteinExistence type="inferred from homology"/>
<dbReference type="EMBL" id="CH477250">
    <property type="protein sequence ID" value="EAT46055.1"/>
    <property type="molecule type" value="Genomic_DNA"/>
</dbReference>
<accession>Q17HF1</accession>
<dbReference type="InterPro" id="IPR018200">
    <property type="entry name" value="USP_CS"/>
</dbReference>
<dbReference type="eggNOG" id="KOG1865">
    <property type="taxonomic scope" value="Eukaryota"/>
</dbReference>
<feature type="compositionally biased region" description="Low complexity" evidence="14">
    <location>
        <begin position="138"/>
        <end position="165"/>
    </location>
</feature>
<feature type="compositionally biased region" description="Low complexity" evidence="14">
    <location>
        <begin position="537"/>
        <end position="550"/>
    </location>
</feature>
<dbReference type="PROSITE" id="PS00973">
    <property type="entry name" value="USP_2"/>
    <property type="match status" value="1"/>
</dbReference>
<dbReference type="CTD" id="38648"/>
<evidence type="ECO:0000256" key="9">
    <source>
        <dbReference type="ARBA" id="ARBA00039432"/>
    </source>
</evidence>
<dbReference type="InterPro" id="IPR050164">
    <property type="entry name" value="Peptidase_C19"/>
</dbReference>
<evidence type="ECO:0000313" key="16">
    <source>
        <dbReference type="EMBL" id="EAT46055.1"/>
    </source>
</evidence>
<dbReference type="VEuPathDB" id="VectorBase:AAEL023060"/>
<feature type="compositionally biased region" description="Low complexity" evidence="14">
    <location>
        <begin position="1015"/>
        <end position="1029"/>
    </location>
</feature>
<dbReference type="KEGG" id="aag:5575754"/>
<dbReference type="EC" id="3.4.19.12" evidence="4"/>
<feature type="compositionally biased region" description="Polar residues" evidence="14">
    <location>
        <begin position="638"/>
        <end position="651"/>
    </location>
</feature>
<evidence type="ECO:0000259" key="15">
    <source>
        <dbReference type="PROSITE" id="PS50235"/>
    </source>
</evidence>
<dbReference type="STRING" id="7159.Q17HF1"/>
<dbReference type="AlphaFoldDB" id="Q17HF1"/>
<dbReference type="Proteomes" id="UP000682892">
    <property type="component" value="Unassembled WGS sequence"/>
</dbReference>
<dbReference type="GO" id="GO:0006508">
    <property type="term" value="P:proteolysis"/>
    <property type="evidence" value="ECO:0007669"/>
    <property type="project" value="UniProtKB-KW"/>
</dbReference>
<feature type="compositionally biased region" description="Low complexity" evidence="14">
    <location>
        <begin position="670"/>
        <end position="709"/>
    </location>
</feature>
<comment type="similarity">
    <text evidence="3">Belongs to the peptidase C19 family.</text>
</comment>
<dbReference type="PROSITE" id="PS00972">
    <property type="entry name" value="USP_1"/>
    <property type="match status" value="1"/>
</dbReference>
<feature type="region of interest" description="Disordered" evidence="14">
    <location>
        <begin position="864"/>
        <end position="947"/>
    </location>
</feature>
<evidence type="ECO:0000256" key="10">
    <source>
        <dbReference type="ARBA" id="ARBA00041300"/>
    </source>
</evidence>
<feature type="compositionally biased region" description="Low complexity" evidence="14">
    <location>
        <begin position="31"/>
        <end position="49"/>
    </location>
</feature>
<dbReference type="SUPFAM" id="SSF54001">
    <property type="entry name" value="Cysteine proteinases"/>
    <property type="match status" value="1"/>
</dbReference>
<organism evidence="16 17">
    <name type="scientific">Aedes aegypti</name>
    <name type="common">Yellowfever mosquito</name>
    <name type="synonym">Culex aegypti</name>
    <dbReference type="NCBI Taxonomy" id="7159"/>
    <lineage>
        <taxon>Eukaryota</taxon>
        <taxon>Metazoa</taxon>
        <taxon>Ecdysozoa</taxon>
        <taxon>Arthropoda</taxon>
        <taxon>Hexapoda</taxon>
        <taxon>Insecta</taxon>
        <taxon>Pterygota</taxon>
        <taxon>Neoptera</taxon>
        <taxon>Endopterygota</taxon>
        <taxon>Diptera</taxon>
        <taxon>Nematocera</taxon>
        <taxon>Culicoidea</taxon>
        <taxon>Culicidae</taxon>
        <taxon>Culicinae</taxon>
        <taxon>Aedini</taxon>
        <taxon>Aedes</taxon>
        <taxon>Stegomyia</taxon>
    </lineage>
</organism>
<feature type="region of interest" description="Disordered" evidence="14">
    <location>
        <begin position="1015"/>
        <end position="1100"/>
    </location>
</feature>
<dbReference type="GO" id="GO:0005829">
    <property type="term" value="C:cytosol"/>
    <property type="evidence" value="ECO:0007669"/>
    <property type="project" value="TreeGrafter"/>
</dbReference>
<feature type="compositionally biased region" description="Acidic residues" evidence="14">
    <location>
        <begin position="811"/>
        <end position="821"/>
    </location>
</feature>
<evidence type="ECO:0000256" key="11">
    <source>
        <dbReference type="ARBA" id="ARBA00042154"/>
    </source>
</evidence>
<dbReference type="Pfam" id="PF00443">
    <property type="entry name" value="UCH"/>
    <property type="match status" value="1"/>
</dbReference>
<dbReference type="FunFam" id="3.90.70.10:FF:000119">
    <property type="entry name" value="Ubiquitin specific peptidase 36"/>
    <property type="match status" value="1"/>
</dbReference>
<dbReference type="PANTHER" id="PTHR24006">
    <property type="entry name" value="UBIQUITIN CARBOXYL-TERMINAL HYDROLASE"/>
    <property type="match status" value="1"/>
</dbReference>
<feature type="compositionally biased region" description="Acidic residues" evidence="14">
    <location>
        <begin position="774"/>
        <end position="789"/>
    </location>
</feature>
<name>Q17HF1_AEDAE</name>
<feature type="region of interest" description="Disordered" evidence="14">
    <location>
        <begin position="961"/>
        <end position="997"/>
    </location>
</feature>
<dbReference type="GO" id="GO:0016579">
    <property type="term" value="P:protein deubiquitination"/>
    <property type="evidence" value="ECO:0007669"/>
    <property type="project" value="InterPro"/>
</dbReference>
<evidence type="ECO:0000256" key="6">
    <source>
        <dbReference type="ARBA" id="ARBA00022786"/>
    </source>
</evidence>
<feature type="region of interest" description="Disordered" evidence="14">
    <location>
        <begin position="124"/>
        <end position="171"/>
    </location>
</feature>
<evidence type="ECO:0000313" key="17">
    <source>
        <dbReference type="Proteomes" id="UP000682892"/>
    </source>
</evidence>
<dbReference type="Gene3D" id="3.90.70.10">
    <property type="entry name" value="Cysteine proteinases"/>
    <property type="match status" value="1"/>
</dbReference>
<dbReference type="GO" id="GO:0004843">
    <property type="term" value="F:cysteine-type deubiquitinase activity"/>
    <property type="evidence" value="ECO:0007669"/>
    <property type="project" value="UniProtKB-EC"/>
</dbReference>
<dbReference type="MEROPS" id="C19.097"/>
<dbReference type="InterPro" id="IPR001394">
    <property type="entry name" value="Peptidase_C19_UCH"/>
</dbReference>
<feature type="region of interest" description="Disordered" evidence="14">
    <location>
        <begin position="758"/>
        <end position="821"/>
    </location>
</feature>
<dbReference type="InterPro" id="IPR028889">
    <property type="entry name" value="USP"/>
</dbReference>
<evidence type="ECO:0000256" key="2">
    <source>
        <dbReference type="ARBA" id="ARBA00004604"/>
    </source>
</evidence>
<dbReference type="OMA" id="VCAMAKT"/>
<evidence type="ECO:0000256" key="1">
    <source>
        <dbReference type="ARBA" id="ARBA00000707"/>
    </source>
</evidence>
<feature type="compositionally biased region" description="Low complexity" evidence="14">
    <location>
        <begin position="875"/>
        <end position="902"/>
    </location>
</feature>
<dbReference type="GO" id="GO:0042981">
    <property type="term" value="P:regulation of apoptotic process"/>
    <property type="evidence" value="ECO:0007669"/>
    <property type="project" value="TreeGrafter"/>
</dbReference>
<dbReference type="InterPro" id="IPR038765">
    <property type="entry name" value="Papain-like_cys_pep_sf"/>
</dbReference>
<feature type="compositionally biased region" description="Basic residues" evidence="14">
    <location>
        <begin position="1079"/>
        <end position="1100"/>
    </location>
</feature>
<feature type="domain" description="USP" evidence="15">
    <location>
        <begin position="197"/>
        <end position="505"/>
    </location>
</feature>
<comment type="subcellular location">
    <subcellularLocation>
        <location evidence="2">Nucleus</location>
        <location evidence="2">Nucleolus</location>
    </subcellularLocation>
</comment>
<gene>
    <name evidence="16" type="ORF">AaeL_AAEL002698</name>
</gene>
<dbReference type="PANTHER" id="PTHR24006:SF758">
    <property type="entry name" value="UBIQUITIN CARBOXYL-TERMINAL HYDROLASE 36"/>
    <property type="match status" value="1"/>
</dbReference>
<keyword evidence="6" id="KW-0833">Ubl conjugation pathway</keyword>
<feature type="region of interest" description="Disordered" evidence="14">
    <location>
        <begin position="535"/>
        <end position="583"/>
    </location>
</feature>
<feature type="compositionally biased region" description="Low complexity" evidence="14">
    <location>
        <begin position="1037"/>
        <end position="1078"/>
    </location>
</feature>